<evidence type="ECO:0000259" key="5">
    <source>
        <dbReference type="PROSITE" id="PS51755"/>
    </source>
</evidence>
<evidence type="ECO:0000256" key="1">
    <source>
        <dbReference type="ARBA" id="ARBA00023015"/>
    </source>
</evidence>
<dbReference type="InterPro" id="IPR001867">
    <property type="entry name" value="OmpR/PhoB-type_DNA-bd"/>
</dbReference>
<sequence>MSDMIILAENLQHFPICEEISKKSGVKPIFIQSRQHFEALLNLLRESESAPVVSGDLIELAPDIQFDLRRHLIHRQGNVYPLSSTEFKIMQSLSSQLGIPCQTMDLIDAVWGVHGHIGLDSLYVYIRRLREKIENNPSRPQLLITHHGFGYELRTLSSLEPTAPH</sequence>
<dbReference type="GO" id="GO:0003677">
    <property type="term" value="F:DNA binding"/>
    <property type="evidence" value="ECO:0007669"/>
    <property type="project" value="UniProtKB-UniRule"/>
</dbReference>
<reference evidence="7" key="1">
    <citation type="submission" date="2016-10" db="EMBL/GenBank/DDBJ databases">
        <authorList>
            <person name="Varghese N."/>
            <person name="Submissions S."/>
        </authorList>
    </citation>
    <scope>NUCLEOTIDE SEQUENCE [LARGE SCALE GENOMIC DNA]</scope>
    <source>
        <strain evidence="7">DSM 45789</strain>
    </source>
</reference>
<name>A0A1I6UGT9_9BACL</name>
<dbReference type="AlphaFoldDB" id="A0A1I6UGT9"/>
<evidence type="ECO:0000256" key="3">
    <source>
        <dbReference type="ARBA" id="ARBA00023163"/>
    </source>
</evidence>
<evidence type="ECO:0000256" key="4">
    <source>
        <dbReference type="PROSITE-ProRule" id="PRU01091"/>
    </source>
</evidence>
<organism evidence="6 7">
    <name type="scientific">Marininema halotolerans</name>
    <dbReference type="NCBI Taxonomy" id="1155944"/>
    <lineage>
        <taxon>Bacteria</taxon>
        <taxon>Bacillati</taxon>
        <taxon>Bacillota</taxon>
        <taxon>Bacilli</taxon>
        <taxon>Bacillales</taxon>
        <taxon>Thermoactinomycetaceae</taxon>
        <taxon>Marininema</taxon>
    </lineage>
</organism>
<proteinExistence type="predicted"/>
<evidence type="ECO:0000313" key="6">
    <source>
        <dbReference type="EMBL" id="SFT00650.1"/>
    </source>
</evidence>
<dbReference type="Proteomes" id="UP000198660">
    <property type="component" value="Unassembled WGS sequence"/>
</dbReference>
<keyword evidence="7" id="KW-1185">Reference proteome</keyword>
<protein>
    <submittedName>
        <fullName evidence="6">Two-component system, OmpR family, response regulator VicR</fullName>
    </submittedName>
</protein>
<dbReference type="GO" id="GO:0006355">
    <property type="term" value="P:regulation of DNA-templated transcription"/>
    <property type="evidence" value="ECO:0007669"/>
    <property type="project" value="InterPro"/>
</dbReference>
<accession>A0A1I6UGT9</accession>
<dbReference type="InterPro" id="IPR036388">
    <property type="entry name" value="WH-like_DNA-bd_sf"/>
</dbReference>
<feature type="DNA-binding region" description="OmpR/PhoB-type" evidence="4">
    <location>
        <begin position="55"/>
        <end position="155"/>
    </location>
</feature>
<dbReference type="InterPro" id="IPR016032">
    <property type="entry name" value="Sig_transdc_resp-reg_C-effctor"/>
</dbReference>
<dbReference type="GO" id="GO:0000160">
    <property type="term" value="P:phosphorelay signal transduction system"/>
    <property type="evidence" value="ECO:0007669"/>
    <property type="project" value="InterPro"/>
</dbReference>
<evidence type="ECO:0000313" key="7">
    <source>
        <dbReference type="Proteomes" id="UP000198660"/>
    </source>
</evidence>
<dbReference type="SUPFAM" id="SSF46894">
    <property type="entry name" value="C-terminal effector domain of the bipartite response regulators"/>
    <property type="match status" value="1"/>
</dbReference>
<dbReference type="CDD" id="cd00383">
    <property type="entry name" value="trans_reg_C"/>
    <property type="match status" value="1"/>
</dbReference>
<dbReference type="Pfam" id="PF00486">
    <property type="entry name" value="Trans_reg_C"/>
    <property type="match status" value="1"/>
</dbReference>
<feature type="domain" description="OmpR/PhoB-type" evidence="5">
    <location>
        <begin position="55"/>
        <end position="155"/>
    </location>
</feature>
<dbReference type="SMART" id="SM00862">
    <property type="entry name" value="Trans_reg_C"/>
    <property type="match status" value="1"/>
</dbReference>
<dbReference type="EMBL" id="FPAA01000016">
    <property type="protein sequence ID" value="SFT00650.1"/>
    <property type="molecule type" value="Genomic_DNA"/>
</dbReference>
<keyword evidence="3" id="KW-0804">Transcription</keyword>
<evidence type="ECO:0000256" key="2">
    <source>
        <dbReference type="ARBA" id="ARBA00023125"/>
    </source>
</evidence>
<dbReference type="PROSITE" id="PS51755">
    <property type="entry name" value="OMPR_PHOB"/>
    <property type="match status" value="1"/>
</dbReference>
<keyword evidence="2 4" id="KW-0238">DNA-binding</keyword>
<dbReference type="Gene3D" id="1.10.10.10">
    <property type="entry name" value="Winged helix-like DNA-binding domain superfamily/Winged helix DNA-binding domain"/>
    <property type="match status" value="1"/>
</dbReference>
<keyword evidence="1" id="KW-0805">Transcription regulation</keyword>
<gene>
    <name evidence="6" type="ORF">SAMN05444972_11647</name>
</gene>